<evidence type="ECO:0000256" key="8">
    <source>
        <dbReference type="ARBA" id="ARBA00023180"/>
    </source>
</evidence>
<proteinExistence type="inferred from homology"/>
<dbReference type="GO" id="GO:0005886">
    <property type="term" value="C:plasma membrane"/>
    <property type="evidence" value="ECO:0007669"/>
    <property type="project" value="UniProtKB-SubCell"/>
</dbReference>
<evidence type="ECO:0000313" key="12">
    <source>
        <dbReference type="Proteomes" id="UP000770661"/>
    </source>
</evidence>
<dbReference type="Pfam" id="PF00060">
    <property type="entry name" value="Lig_chan"/>
    <property type="match status" value="1"/>
</dbReference>
<keyword evidence="3" id="KW-1003">Cell membrane</keyword>
<dbReference type="SUPFAM" id="SSF53850">
    <property type="entry name" value="Periplasmic binding protein-like II"/>
    <property type="match status" value="1"/>
</dbReference>
<evidence type="ECO:0000256" key="1">
    <source>
        <dbReference type="ARBA" id="ARBA00004651"/>
    </source>
</evidence>
<dbReference type="InterPro" id="IPR001320">
    <property type="entry name" value="Iontro_rcpt_C"/>
</dbReference>
<comment type="subcellular location">
    <subcellularLocation>
        <location evidence="1">Cell membrane</location>
        <topology evidence="1">Multi-pass membrane protein</topology>
    </subcellularLocation>
</comment>
<evidence type="ECO:0000256" key="5">
    <source>
        <dbReference type="ARBA" id="ARBA00022989"/>
    </source>
</evidence>
<keyword evidence="5" id="KW-1133">Transmembrane helix</keyword>
<protein>
    <recommendedName>
        <fullName evidence="10">Ionotropic glutamate receptor C-terminal domain-containing protein</fullName>
    </recommendedName>
</protein>
<name>A0A8J5CJQ8_CHIOP</name>
<dbReference type="GO" id="GO:0015276">
    <property type="term" value="F:ligand-gated monoatomic ion channel activity"/>
    <property type="evidence" value="ECO:0007669"/>
    <property type="project" value="InterPro"/>
</dbReference>
<gene>
    <name evidence="11" type="ORF">GWK47_042689</name>
</gene>
<comment type="caution">
    <text evidence="11">The sequence shown here is derived from an EMBL/GenBank/DDBJ whole genome shotgun (WGS) entry which is preliminary data.</text>
</comment>
<dbReference type="PANTHER" id="PTHR42643">
    <property type="entry name" value="IONOTROPIC RECEPTOR 20A-RELATED"/>
    <property type="match status" value="1"/>
</dbReference>
<evidence type="ECO:0000259" key="10">
    <source>
        <dbReference type="Pfam" id="PF00060"/>
    </source>
</evidence>
<dbReference type="PANTHER" id="PTHR42643:SF38">
    <property type="entry name" value="IONOTROPIC RECEPTOR 100A"/>
    <property type="match status" value="1"/>
</dbReference>
<feature type="compositionally biased region" description="Polar residues" evidence="9">
    <location>
        <begin position="189"/>
        <end position="199"/>
    </location>
</feature>
<keyword evidence="7" id="KW-0675">Receptor</keyword>
<dbReference type="AlphaFoldDB" id="A0A8J5CJQ8"/>
<feature type="domain" description="Ionotropic glutamate receptor C-terminal" evidence="10">
    <location>
        <begin position="8"/>
        <end position="234"/>
    </location>
</feature>
<evidence type="ECO:0000256" key="4">
    <source>
        <dbReference type="ARBA" id="ARBA00022692"/>
    </source>
</evidence>
<dbReference type="InterPro" id="IPR052192">
    <property type="entry name" value="Insect_Ionotropic_Sensory_Rcpt"/>
</dbReference>
<dbReference type="GO" id="GO:0050906">
    <property type="term" value="P:detection of stimulus involved in sensory perception"/>
    <property type="evidence" value="ECO:0007669"/>
    <property type="project" value="UniProtKB-ARBA"/>
</dbReference>
<comment type="similarity">
    <text evidence="2">Belongs to the glutamate-gated ion channel (TC 1.A.10.1) family.</text>
</comment>
<dbReference type="Gene3D" id="1.10.287.70">
    <property type="match status" value="1"/>
</dbReference>
<evidence type="ECO:0000256" key="9">
    <source>
        <dbReference type="SAM" id="MobiDB-lite"/>
    </source>
</evidence>
<organism evidence="11 12">
    <name type="scientific">Chionoecetes opilio</name>
    <name type="common">Atlantic snow crab</name>
    <name type="synonym">Cancer opilio</name>
    <dbReference type="NCBI Taxonomy" id="41210"/>
    <lineage>
        <taxon>Eukaryota</taxon>
        <taxon>Metazoa</taxon>
        <taxon>Ecdysozoa</taxon>
        <taxon>Arthropoda</taxon>
        <taxon>Crustacea</taxon>
        <taxon>Multicrustacea</taxon>
        <taxon>Malacostraca</taxon>
        <taxon>Eumalacostraca</taxon>
        <taxon>Eucarida</taxon>
        <taxon>Decapoda</taxon>
        <taxon>Pleocyemata</taxon>
        <taxon>Brachyura</taxon>
        <taxon>Eubrachyura</taxon>
        <taxon>Majoidea</taxon>
        <taxon>Majidae</taxon>
        <taxon>Chionoecetes</taxon>
    </lineage>
</organism>
<accession>A0A8J5CJQ8</accession>
<dbReference type="OrthoDB" id="6373124at2759"/>
<reference evidence="11" key="1">
    <citation type="submission" date="2020-07" db="EMBL/GenBank/DDBJ databases">
        <title>The High-quality genome of the commercially important snow crab, Chionoecetes opilio.</title>
        <authorList>
            <person name="Jeong J.-H."/>
            <person name="Ryu S."/>
        </authorList>
    </citation>
    <scope>NUCLEOTIDE SEQUENCE</scope>
    <source>
        <strain evidence="11">MADBK_172401_WGS</strain>
        <tissue evidence="11">Digestive gland</tissue>
    </source>
</reference>
<evidence type="ECO:0000256" key="7">
    <source>
        <dbReference type="ARBA" id="ARBA00023170"/>
    </source>
</evidence>
<evidence type="ECO:0000313" key="11">
    <source>
        <dbReference type="EMBL" id="KAG0723468.1"/>
    </source>
</evidence>
<sequence>MMIIMMMMMMGQLIVGWWLLTAMVVTTAYRSSLVAHLSILSFPPPIDDMEDLVARPGWSWGSIQFSGTSFLFFNRSTDPATLEVHRRSEIVELEESARRVLAGGFSYIVLESSFKFKVEGLLREGGGEGHFHISSRFAEETVNGWGFRQGAPFLEPMSERVQWMVEGGLINRWITEISSGHAKDERSLRATSDTTQGSHEQARPTRVSYEKGDVSEVVFGLQHLQGAFCLLLLGHGIAFLTLLWERLSLLTPRHR</sequence>
<keyword evidence="4" id="KW-0812">Transmembrane</keyword>
<keyword evidence="12" id="KW-1185">Reference proteome</keyword>
<dbReference type="EMBL" id="JACEEZ010008232">
    <property type="protein sequence ID" value="KAG0723468.1"/>
    <property type="molecule type" value="Genomic_DNA"/>
</dbReference>
<dbReference type="Proteomes" id="UP000770661">
    <property type="component" value="Unassembled WGS sequence"/>
</dbReference>
<evidence type="ECO:0000256" key="6">
    <source>
        <dbReference type="ARBA" id="ARBA00023136"/>
    </source>
</evidence>
<evidence type="ECO:0000256" key="2">
    <source>
        <dbReference type="ARBA" id="ARBA00008685"/>
    </source>
</evidence>
<feature type="region of interest" description="Disordered" evidence="9">
    <location>
        <begin position="184"/>
        <end position="206"/>
    </location>
</feature>
<keyword evidence="6" id="KW-0472">Membrane</keyword>
<evidence type="ECO:0000256" key="3">
    <source>
        <dbReference type="ARBA" id="ARBA00022475"/>
    </source>
</evidence>
<keyword evidence="8" id="KW-0325">Glycoprotein</keyword>